<dbReference type="EMBL" id="JBEGDP010000032">
    <property type="protein sequence ID" value="MEQ7849239.1"/>
    <property type="molecule type" value="Genomic_DNA"/>
</dbReference>
<keyword evidence="1 3" id="KW-0378">Hydrolase</keyword>
<gene>
    <name evidence="3" type="ORF">V6R90_18335</name>
</gene>
<accession>A0ABV1P3A5</accession>
<evidence type="ECO:0000313" key="4">
    <source>
        <dbReference type="Proteomes" id="UP001482520"/>
    </source>
</evidence>
<comment type="caution">
    <text evidence="3">The sequence shown here is derived from an EMBL/GenBank/DDBJ whole genome shotgun (WGS) entry which is preliminary data.</text>
</comment>
<evidence type="ECO:0000256" key="1">
    <source>
        <dbReference type="ARBA" id="ARBA00022801"/>
    </source>
</evidence>
<evidence type="ECO:0000313" key="3">
    <source>
        <dbReference type="EMBL" id="MEQ7849239.1"/>
    </source>
</evidence>
<dbReference type="Gene3D" id="3.40.50.1820">
    <property type="entry name" value="alpha/beta hydrolase"/>
    <property type="match status" value="1"/>
</dbReference>
<keyword evidence="4" id="KW-1185">Reference proteome</keyword>
<name>A0ABV1P3A5_9ACTN</name>
<evidence type="ECO:0000259" key="2">
    <source>
        <dbReference type="Pfam" id="PF07859"/>
    </source>
</evidence>
<protein>
    <submittedName>
        <fullName evidence="3">Alpha/beta hydrolase</fullName>
    </submittedName>
</protein>
<dbReference type="Pfam" id="PF07859">
    <property type="entry name" value="Abhydrolase_3"/>
    <property type="match status" value="1"/>
</dbReference>
<reference evidence="3 4" key="1">
    <citation type="submission" date="2024-02" db="EMBL/GenBank/DDBJ databases">
        <title>Full genome sequence of Nocardioides kribbensis.</title>
        <authorList>
            <person name="Poletto B.L."/>
            <person name="Silva G."/>
            <person name="Galante D."/>
            <person name="Campos K.R."/>
            <person name="Santos M.B.N."/>
            <person name="Sacchi C.T."/>
        </authorList>
    </citation>
    <scope>NUCLEOTIDE SEQUENCE [LARGE SCALE GENOMIC DNA]</scope>
    <source>
        <strain evidence="3 4">O4R</strain>
    </source>
</reference>
<dbReference type="PANTHER" id="PTHR48081:SF8">
    <property type="entry name" value="ALPHA_BETA HYDROLASE FOLD-3 DOMAIN-CONTAINING PROTEIN-RELATED"/>
    <property type="match status" value="1"/>
</dbReference>
<dbReference type="RefSeq" id="WP_349805533.1">
    <property type="nucleotide sequence ID" value="NZ_JBEGDP010000032.1"/>
</dbReference>
<proteinExistence type="predicted"/>
<dbReference type="InterPro" id="IPR029058">
    <property type="entry name" value="AB_hydrolase_fold"/>
</dbReference>
<dbReference type="SUPFAM" id="SSF53474">
    <property type="entry name" value="alpha/beta-Hydrolases"/>
    <property type="match status" value="1"/>
</dbReference>
<dbReference type="InterPro" id="IPR013094">
    <property type="entry name" value="AB_hydrolase_3"/>
</dbReference>
<dbReference type="PANTHER" id="PTHR48081">
    <property type="entry name" value="AB HYDROLASE SUPERFAMILY PROTEIN C4A8.06C"/>
    <property type="match status" value="1"/>
</dbReference>
<dbReference type="Proteomes" id="UP001482520">
    <property type="component" value="Unassembled WGS sequence"/>
</dbReference>
<dbReference type="GO" id="GO:0016787">
    <property type="term" value="F:hydrolase activity"/>
    <property type="evidence" value="ECO:0007669"/>
    <property type="project" value="UniProtKB-KW"/>
</dbReference>
<organism evidence="3 4">
    <name type="scientific">Nocardioides kribbensis</name>
    <dbReference type="NCBI Taxonomy" id="305517"/>
    <lineage>
        <taxon>Bacteria</taxon>
        <taxon>Bacillati</taxon>
        <taxon>Actinomycetota</taxon>
        <taxon>Actinomycetes</taxon>
        <taxon>Propionibacteriales</taxon>
        <taxon>Nocardioidaceae</taxon>
        <taxon>Nocardioides</taxon>
    </lineage>
</organism>
<sequence>MAEPTAHPDVARLVAQFDELAVPTYDTVSVPHARALLDGVLRLQHPATPVAGVRDVLLPGDAGLLPARVYHPSPDEQRPLVLYLHGGGFVLGGLKAADRPCRALAAASGCVVVSLDYRRAPETRFPGPLLDCVATARALAADPAALGGDPAQALVLVGDSAGGNLAAATALELRDSPGAVRAQVLVYPCLHPALDTPYASYRRRADGPLMTARELAWFWDLYLPSPAAGRDPRAAPVLAEDLSGLPPTTIVTAELDPLRDEALHYAARLAEAGVAVEETTYAGAAHGFWWMDAALSQAAELTELLAATCAGGAGPTWSAQA</sequence>
<feature type="domain" description="Alpha/beta hydrolase fold-3" evidence="2">
    <location>
        <begin position="81"/>
        <end position="289"/>
    </location>
</feature>
<dbReference type="InterPro" id="IPR050300">
    <property type="entry name" value="GDXG_lipolytic_enzyme"/>
</dbReference>